<accession>A0A382T1R5</accession>
<protein>
    <submittedName>
        <fullName evidence="1">Uncharacterized protein</fullName>
    </submittedName>
</protein>
<organism evidence="1">
    <name type="scientific">marine metagenome</name>
    <dbReference type="NCBI Taxonomy" id="408172"/>
    <lineage>
        <taxon>unclassified sequences</taxon>
        <taxon>metagenomes</taxon>
        <taxon>ecological metagenomes</taxon>
    </lineage>
</organism>
<feature type="non-terminal residue" evidence="1">
    <location>
        <position position="1"/>
    </location>
</feature>
<evidence type="ECO:0000313" key="1">
    <source>
        <dbReference type="EMBL" id="SVD15407.1"/>
    </source>
</evidence>
<name>A0A382T1R5_9ZZZZ</name>
<sequence length="41" mass="4584">VDGPFRNKNLVTGIKQVALTANCYFQLALDHGHKLVRAMDE</sequence>
<gene>
    <name evidence="1" type="ORF">METZ01_LOCUS368261</name>
</gene>
<dbReference type="AlphaFoldDB" id="A0A382T1R5"/>
<dbReference type="EMBL" id="UINC01132846">
    <property type="protein sequence ID" value="SVD15407.1"/>
    <property type="molecule type" value="Genomic_DNA"/>
</dbReference>
<proteinExistence type="predicted"/>
<feature type="non-terminal residue" evidence="1">
    <location>
        <position position="41"/>
    </location>
</feature>
<reference evidence="1" key="1">
    <citation type="submission" date="2018-05" db="EMBL/GenBank/DDBJ databases">
        <authorList>
            <person name="Lanie J.A."/>
            <person name="Ng W.-L."/>
            <person name="Kazmierczak K.M."/>
            <person name="Andrzejewski T.M."/>
            <person name="Davidsen T.M."/>
            <person name="Wayne K.J."/>
            <person name="Tettelin H."/>
            <person name="Glass J.I."/>
            <person name="Rusch D."/>
            <person name="Podicherti R."/>
            <person name="Tsui H.-C.T."/>
            <person name="Winkler M.E."/>
        </authorList>
    </citation>
    <scope>NUCLEOTIDE SEQUENCE</scope>
</reference>